<dbReference type="OrthoDB" id="4268837at2"/>
<evidence type="ECO:0000259" key="1">
    <source>
        <dbReference type="PROSITE" id="PS50932"/>
    </source>
</evidence>
<feature type="domain" description="HTH lacI-type" evidence="1">
    <location>
        <begin position="4"/>
        <end position="57"/>
    </location>
</feature>
<organism evidence="2 3">
    <name type="scientific">Hymenobacter setariae</name>
    <dbReference type="NCBI Taxonomy" id="2594794"/>
    <lineage>
        <taxon>Bacteria</taxon>
        <taxon>Pseudomonadati</taxon>
        <taxon>Bacteroidota</taxon>
        <taxon>Cytophagia</taxon>
        <taxon>Cytophagales</taxon>
        <taxon>Hymenobacteraceae</taxon>
        <taxon>Hymenobacter</taxon>
    </lineage>
</organism>
<dbReference type="Pfam" id="PF00356">
    <property type="entry name" value="LacI"/>
    <property type="match status" value="1"/>
</dbReference>
<evidence type="ECO:0000313" key="3">
    <source>
        <dbReference type="Proteomes" id="UP000317624"/>
    </source>
</evidence>
<protein>
    <submittedName>
        <fullName evidence="2">LacI family transcriptional regulator</fullName>
    </submittedName>
</protein>
<reference evidence="2 3" key="1">
    <citation type="submission" date="2019-07" db="EMBL/GenBank/DDBJ databases">
        <title>Hymenobacter sp. straun FUR1 Genome sequencing and assembly.</title>
        <authorList>
            <person name="Chhetri G."/>
        </authorList>
    </citation>
    <scope>NUCLEOTIDE SEQUENCE [LARGE SCALE GENOMIC DNA]</scope>
    <source>
        <strain evidence="2 3">Fur1</strain>
    </source>
</reference>
<dbReference type="GO" id="GO:0006355">
    <property type="term" value="P:regulation of DNA-templated transcription"/>
    <property type="evidence" value="ECO:0007669"/>
    <property type="project" value="InterPro"/>
</dbReference>
<dbReference type="GO" id="GO:0003677">
    <property type="term" value="F:DNA binding"/>
    <property type="evidence" value="ECO:0007669"/>
    <property type="project" value="InterPro"/>
</dbReference>
<dbReference type="SUPFAM" id="SSF47413">
    <property type="entry name" value="lambda repressor-like DNA-binding domains"/>
    <property type="match status" value="1"/>
</dbReference>
<dbReference type="InterPro" id="IPR010982">
    <property type="entry name" value="Lambda_DNA-bd_dom_sf"/>
</dbReference>
<sequence>MSSVTLKQLAQQLGLASSTVSRALRNGADISAETKRRVQAMAAELHLLGARGRELAQY</sequence>
<dbReference type="PROSITE" id="PS50932">
    <property type="entry name" value="HTH_LACI_2"/>
    <property type="match status" value="1"/>
</dbReference>
<dbReference type="Gene3D" id="1.10.260.40">
    <property type="entry name" value="lambda repressor-like DNA-binding domains"/>
    <property type="match status" value="1"/>
</dbReference>
<keyword evidence="3" id="KW-1185">Reference proteome</keyword>
<evidence type="ECO:0000313" key="2">
    <source>
        <dbReference type="EMBL" id="TVT42894.1"/>
    </source>
</evidence>
<accession>A0A558C2F9</accession>
<proteinExistence type="predicted"/>
<dbReference type="CDD" id="cd01392">
    <property type="entry name" value="HTH_LacI"/>
    <property type="match status" value="1"/>
</dbReference>
<dbReference type="AlphaFoldDB" id="A0A558C2F9"/>
<gene>
    <name evidence="2" type="ORF">FNT36_02030</name>
</gene>
<name>A0A558C2F9_9BACT</name>
<dbReference type="EMBL" id="VMRJ01000001">
    <property type="protein sequence ID" value="TVT42894.1"/>
    <property type="molecule type" value="Genomic_DNA"/>
</dbReference>
<dbReference type="Proteomes" id="UP000317624">
    <property type="component" value="Unassembled WGS sequence"/>
</dbReference>
<dbReference type="InterPro" id="IPR000843">
    <property type="entry name" value="HTH_LacI"/>
</dbReference>
<comment type="caution">
    <text evidence="2">The sequence shown here is derived from an EMBL/GenBank/DDBJ whole genome shotgun (WGS) entry which is preliminary data.</text>
</comment>